<evidence type="ECO:0000259" key="4">
    <source>
        <dbReference type="Pfam" id="PF00437"/>
    </source>
</evidence>
<evidence type="ECO:0000259" key="5">
    <source>
        <dbReference type="Pfam" id="PF05157"/>
    </source>
</evidence>
<evidence type="ECO:0000256" key="2">
    <source>
        <dbReference type="ARBA" id="ARBA00022741"/>
    </source>
</evidence>
<dbReference type="Pfam" id="PF05157">
    <property type="entry name" value="MshEN"/>
    <property type="match status" value="1"/>
</dbReference>
<keyword evidence="7" id="KW-1185">Reference proteome</keyword>
<comment type="similarity">
    <text evidence="1">Belongs to the GSP E family.</text>
</comment>
<dbReference type="Gene3D" id="3.40.50.300">
    <property type="entry name" value="P-loop containing nucleotide triphosphate hydrolases"/>
    <property type="match status" value="1"/>
</dbReference>
<dbReference type="FunFam" id="3.30.450.90:FF:000001">
    <property type="entry name" value="Type II secretion system ATPase GspE"/>
    <property type="match status" value="1"/>
</dbReference>
<dbReference type="OrthoDB" id="9805147at2"/>
<dbReference type="AlphaFoldDB" id="A0A402CPN8"/>
<dbReference type="RefSeq" id="WP_119319319.1">
    <property type="nucleotide sequence ID" value="NZ_AP025739.1"/>
</dbReference>
<keyword evidence="3" id="KW-0067">ATP-binding</keyword>
<dbReference type="Gene3D" id="3.30.450.90">
    <property type="match status" value="1"/>
</dbReference>
<organism evidence="6 7">
    <name type="scientific">Capsulimonas corticalis</name>
    <dbReference type="NCBI Taxonomy" id="2219043"/>
    <lineage>
        <taxon>Bacteria</taxon>
        <taxon>Bacillati</taxon>
        <taxon>Armatimonadota</taxon>
        <taxon>Armatimonadia</taxon>
        <taxon>Capsulimonadales</taxon>
        <taxon>Capsulimonadaceae</taxon>
        <taxon>Capsulimonas</taxon>
    </lineage>
</organism>
<dbReference type="InterPro" id="IPR007831">
    <property type="entry name" value="T2SS_GspE_N"/>
</dbReference>
<dbReference type="GO" id="GO:0005524">
    <property type="term" value="F:ATP binding"/>
    <property type="evidence" value="ECO:0007669"/>
    <property type="project" value="UniProtKB-KW"/>
</dbReference>
<dbReference type="CDD" id="cd01129">
    <property type="entry name" value="PulE-GspE-like"/>
    <property type="match status" value="1"/>
</dbReference>
<dbReference type="InterPro" id="IPR001482">
    <property type="entry name" value="T2SS/T4SS_dom"/>
</dbReference>
<dbReference type="FunFam" id="3.40.50.300:FF:000398">
    <property type="entry name" value="Type IV pilus assembly ATPase PilB"/>
    <property type="match status" value="1"/>
</dbReference>
<protein>
    <submittedName>
        <fullName evidence="6">Uncharacterized protein</fullName>
    </submittedName>
</protein>
<dbReference type="InterPro" id="IPR037257">
    <property type="entry name" value="T2SS_E_N_sf"/>
</dbReference>
<keyword evidence="2" id="KW-0547">Nucleotide-binding</keyword>
<dbReference type="Pfam" id="PF00437">
    <property type="entry name" value="T2SSE"/>
    <property type="match status" value="1"/>
</dbReference>
<accession>A0A402CPN8</accession>
<dbReference type="Proteomes" id="UP000287394">
    <property type="component" value="Chromosome"/>
</dbReference>
<proteinExistence type="inferred from homology"/>
<feature type="domain" description="Bacterial type II secretion system protein E" evidence="4">
    <location>
        <begin position="185"/>
        <end position="570"/>
    </location>
</feature>
<dbReference type="GO" id="GO:0005886">
    <property type="term" value="C:plasma membrane"/>
    <property type="evidence" value="ECO:0007669"/>
    <property type="project" value="TreeGrafter"/>
</dbReference>
<reference evidence="6 7" key="1">
    <citation type="journal article" date="2019" name="Int. J. Syst. Evol. Microbiol.">
        <title>Capsulimonas corticalis gen. nov., sp. nov., an aerobic capsulated bacterium, of a novel bacterial order, Capsulimonadales ord. nov., of the class Armatimonadia of the phylum Armatimonadetes.</title>
        <authorList>
            <person name="Li J."/>
            <person name="Kudo C."/>
            <person name="Tonouchi A."/>
        </authorList>
    </citation>
    <scope>NUCLEOTIDE SEQUENCE [LARGE SCALE GENOMIC DNA]</scope>
    <source>
        <strain evidence="6 7">AX-7</strain>
    </source>
</reference>
<evidence type="ECO:0000256" key="1">
    <source>
        <dbReference type="ARBA" id="ARBA00006611"/>
    </source>
</evidence>
<dbReference type="SUPFAM" id="SSF160246">
    <property type="entry name" value="EspE N-terminal domain-like"/>
    <property type="match status" value="1"/>
</dbReference>
<feature type="domain" description="Type II secretion system protein GspE N-terminal" evidence="5">
    <location>
        <begin position="60"/>
        <end position="145"/>
    </location>
</feature>
<dbReference type="SUPFAM" id="SSF52540">
    <property type="entry name" value="P-loop containing nucleoside triphosphate hydrolases"/>
    <property type="match status" value="1"/>
</dbReference>
<dbReference type="PANTHER" id="PTHR30258:SF1">
    <property type="entry name" value="PROTEIN TRANSPORT PROTEIN HOFB HOMOLOG"/>
    <property type="match status" value="1"/>
</dbReference>
<sequence>MQSAAYGDIFVSSGLVTSEQMQQALDKQRQLKSQEQIGDLLVSMGLITERDRVRCLGEQWGVPYIDLTDLKIEDDVIAAITQELARRFKVIPIERSPKKLTLAMKNPLDIFAIDEIRLITGKEVEPLIATEEDIINAITNNYRTEVNVKDAVTDVMRDLGGSDITLTDDHKTDDGITIEQLKEMSGEAPVVRLANMVISRGIQEKASDIHIEPAKDCLRIRYRVDGILLDGMVLPKKAQASITSRIKIMADMDISEKRAPQDGRISATIEGRPYDFRVSTLPAVFGEKIVMRVLDKSNISVGLNKLGLLPYTFEMFESMISRTYGIILVTGPTGSGKSTTLYSVLSKLNSGEKNILTIEDPVEYELSGITQSMVNTRAGMTFAAGLRSMLRQDPNIIMVGEMRDQETAMIAIEAALTGHLVLSTLHTNDAPGAVARLLDMGVESFLIASSVVGVLAQRLLRTVCPKCKEQYAPPKDAIKRLGMNLDLLDKGEVTFFRGRGCDNCKGSGYKGRIGVYELMPINDKVRELILARASSYAIREAAIEAGMRTLKDDAMEKILLGMTTLEESLRVIYAG</sequence>
<dbReference type="PANTHER" id="PTHR30258">
    <property type="entry name" value="TYPE II SECRETION SYSTEM PROTEIN GSPE-RELATED"/>
    <property type="match status" value="1"/>
</dbReference>
<evidence type="ECO:0000313" key="7">
    <source>
        <dbReference type="Proteomes" id="UP000287394"/>
    </source>
</evidence>
<gene>
    <name evidence="6" type="ORF">CCAX7_50540</name>
</gene>
<dbReference type="EMBL" id="AP025739">
    <property type="protein sequence ID" value="BDI33003.1"/>
    <property type="molecule type" value="Genomic_DNA"/>
</dbReference>
<dbReference type="FunCoup" id="A0A402CPN8">
    <property type="interactions" value="183"/>
</dbReference>
<dbReference type="InterPro" id="IPR027417">
    <property type="entry name" value="P-loop_NTPase"/>
</dbReference>
<evidence type="ECO:0000256" key="3">
    <source>
        <dbReference type="ARBA" id="ARBA00022840"/>
    </source>
</evidence>
<evidence type="ECO:0000313" key="6">
    <source>
        <dbReference type="EMBL" id="BDI33003.1"/>
    </source>
</evidence>
<dbReference type="Gene3D" id="3.30.300.160">
    <property type="entry name" value="Type II secretion system, protein E, N-terminal domain"/>
    <property type="match status" value="1"/>
</dbReference>
<dbReference type="KEGG" id="ccot:CCAX7_50540"/>
<dbReference type="GO" id="GO:0016887">
    <property type="term" value="F:ATP hydrolysis activity"/>
    <property type="evidence" value="ECO:0007669"/>
    <property type="project" value="TreeGrafter"/>
</dbReference>
<dbReference type="FunFam" id="3.30.300.160:FF:000002">
    <property type="entry name" value="Type II secretion system protein E"/>
    <property type="match status" value="1"/>
</dbReference>
<name>A0A402CPN8_9BACT</name>